<accession>A0A399T0M9</accession>
<evidence type="ECO:0000256" key="5">
    <source>
        <dbReference type="ARBA" id="ARBA00022982"/>
    </source>
</evidence>
<keyword evidence="1" id="KW-0813">Transport</keyword>
<evidence type="ECO:0000256" key="3">
    <source>
        <dbReference type="ARBA" id="ARBA00022723"/>
    </source>
</evidence>
<dbReference type="Pfam" id="PF00033">
    <property type="entry name" value="Cytochrome_B"/>
    <property type="match status" value="1"/>
</dbReference>
<protein>
    <recommendedName>
        <fullName evidence="8">Cytochrome b/b6 N-terminal region profile domain-containing protein</fullName>
    </recommendedName>
</protein>
<dbReference type="OrthoDB" id="627427at2"/>
<keyword evidence="7" id="KW-0472">Membrane</keyword>
<keyword evidence="2" id="KW-0349">Heme</keyword>
<dbReference type="PANTHER" id="PTHR35038">
    <property type="entry name" value="DISSIMILATORY SULFITE REDUCTASE SIRA"/>
    <property type="match status" value="1"/>
</dbReference>
<reference evidence="9 10" key="1">
    <citation type="submission" date="2018-08" db="EMBL/GenBank/DDBJ databases">
        <title>Pallidiluteibacterium maritimus gen. nov., sp. nov., isolated from coastal sediment.</title>
        <authorList>
            <person name="Zhou L.Y."/>
        </authorList>
    </citation>
    <scope>NUCLEOTIDE SEQUENCE [LARGE SCALE GENOMIC DNA]</scope>
    <source>
        <strain evidence="9 10">XSD2</strain>
    </source>
</reference>
<dbReference type="InterPro" id="IPR016174">
    <property type="entry name" value="Di-haem_cyt_TM"/>
</dbReference>
<dbReference type="InterPro" id="IPR038266">
    <property type="entry name" value="NapC/NirT_cytc_sf"/>
</dbReference>
<dbReference type="RefSeq" id="WP_119437245.1">
    <property type="nucleotide sequence ID" value="NZ_QWGR01000003.1"/>
</dbReference>
<evidence type="ECO:0000256" key="7">
    <source>
        <dbReference type="SAM" id="Phobius"/>
    </source>
</evidence>
<dbReference type="GO" id="GO:0009055">
    <property type="term" value="F:electron transfer activity"/>
    <property type="evidence" value="ECO:0007669"/>
    <property type="project" value="InterPro"/>
</dbReference>
<feature type="transmembrane region" description="Helical" evidence="7">
    <location>
        <begin position="89"/>
        <end position="110"/>
    </location>
</feature>
<evidence type="ECO:0000256" key="2">
    <source>
        <dbReference type="ARBA" id="ARBA00022617"/>
    </source>
</evidence>
<sequence>MSKKKNKTTFGTLSLAMFWLVVLSGVALAIPFDVKDPYLSISNMMVVNPWASFIRNYHYWSSQFFLIFSLIHLYEHYHYKGKIGLKKGLSFRLSLAVLIIFLAMITGFLLKGDADSQQARQILQTLTERLPLIGQSLAFSLLGAPESYQLIYVHHIATFTVFIAIAMVEHGRKFWPPALDFVASSAGLLIFSYFLSAPLHDNLNPAVKGPWYFVGFQEILHWLKHPEWSLFMFLAVLILVYLANSAKGKTMFLSKRSLLIFVGLYSVLTIVGLFFRGQNWKWTTPWSQEYKSEVLHNFRTPAVNFSPEFELNEALASPVIQGRKESCLACHTGTHGFTDSHRAEAVGCISCHSGNPFATAKEQSHRNMILIPGNLANAQQSCGTTQCHPQITERVPTGLMATLSGMISVNRFVFNEQDTPDERAHVTQLGNSAADEHLQNLCVRCHLGNPKTEPGPVNEFSRGGGCLTCHLNYSPEAEKELAENKGEIMRAHPEVSLKVTNNHCFGCHSRSGRISTNYEGWHETTLTKKEMPDSAHYRLIEGERVFVKKQEDVHHKLGLECIDCHHSYELMGDGNHYAHQENQQDVQCSDCHIDGEPRTIAAEDLDNESAIIAALRFGNIAGKKLLLTEKHKRALINTYVENDSVYFITKNSGKKMTMRAPAAVCSRNEAHSSLSCSSCHTSWAPTCIGCHNAYDANERGYNMIENREQKGTWVEYIGQYEAKPPTLGIRKSKDKTEVVPVIPGMIMTIDMKSYTGNENDPEIFHRLYAPTSPHTTSAKGRSCVSCHNNPVALGYGEGELNYVIANGKGTWEFSSQYAADPHDGLPADAWIDFLKTRTEKVATRSDLFPFDEQQQQRILTVGACLTCHDENSEVMQQSLNHFEELLKTRTQQCILPEWK</sequence>
<dbReference type="GO" id="GO:0016020">
    <property type="term" value="C:membrane"/>
    <property type="evidence" value="ECO:0007669"/>
    <property type="project" value="InterPro"/>
</dbReference>
<dbReference type="AlphaFoldDB" id="A0A399T0M9"/>
<keyword evidence="4" id="KW-0732">Signal</keyword>
<feature type="domain" description="Cytochrome b/b6 N-terminal region profile" evidence="8">
    <location>
        <begin position="1"/>
        <end position="183"/>
    </location>
</feature>
<evidence type="ECO:0000256" key="4">
    <source>
        <dbReference type="ARBA" id="ARBA00022729"/>
    </source>
</evidence>
<dbReference type="InterPro" id="IPR051829">
    <property type="entry name" value="Multiheme_Cytochr_ET"/>
</dbReference>
<dbReference type="GO" id="GO:0022904">
    <property type="term" value="P:respiratory electron transport chain"/>
    <property type="evidence" value="ECO:0007669"/>
    <property type="project" value="InterPro"/>
</dbReference>
<dbReference type="EMBL" id="QWGR01000003">
    <property type="protein sequence ID" value="RIJ49358.1"/>
    <property type="molecule type" value="Genomic_DNA"/>
</dbReference>
<feature type="transmembrane region" description="Helical" evidence="7">
    <location>
        <begin position="150"/>
        <end position="168"/>
    </location>
</feature>
<dbReference type="GO" id="GO:0046872">
    <property type="term" value="F:metal ion binding"/>
    <property type="evidence" value="ECO:0007669"/>
    <property type="project" value="UniProtKB-KW"/>
</dbReference>
<dbReference type="PANTHER" id="PTHR35038:SF8">
    <property type="entry name" value="C-TYPE POLYHEME CYTOCHROME OMCC"/>
    <property type="match status" value="1"/>
</dbReference>
<dbReference type="InterPro" id="IPR036280">
    <property type="entry name" value="Multihaem_cyt_sf"/>
</dbReference>
<dbReference type="InterPro" id="IPR027387">
    <property type="entry name" value="Cytb/b6-like_sf"/>
</dbReference>
<gene>
    <name evidence="9" type="ORF">D1614_07375</name>
</gene>
<proteinExistence type="predicted"/>
<organism evidence="9 10">
    <name type="scientific">Maribellus luteus</name>
    <dbReference type="NCBI Taxonomy" id="2305463"/>
    <lineage>
        <taxon>Bacteria</taxon>
        <taxon>Pseudomonadati</taxon>
        <taxon>Bacteroidota</taxon>
        <taxon>Bacteroidia</taxon>
        <taxon>Marinilabiliales</taxon>
        <taxon>Prolixibacteraceae</taxon>
        <taxon>Maribellus</taxon>
    </lineage>
</organism>
<evidence type="ECO:0000256" key="6">
    <source>
        <dbReference type="ARBA" id="ARBA00023004"/>
    </source>
</evidence>
<dbReference type="InterPro" id="IPR005797">
    <property type="entry name" value="Cyt_b/b6_N"/>
</dbReference>
<dbReference type="SUPFAM" id="SSF48695">
    <property type="entry name" value="Multiheme cytochromes"/>
    <property type="match status" value="2"/>
</dbReference>
<evidence type="ECO:0000313" key="9">
    <source>
        <dbReference type="EMBL" id="RIJ49358.1"/>
    </source>
</evidence>
<keyword evidence="6" id="KW-0408">Iron</keyword>
<feature type="transmembrane region" description="Helical" evidence="7">
    <location>
        <begin position="175"/>
        <end position="195"/>
    </location>
</feature>
<keyword evidence="3" id="KW-0479">Metal-binding</keyword>
<dbReference type="GO" id="GO:0016491">
    <property type="term" value="F:oxidoreductase activity"/>
    <property type="evidence" value="ECO:0007669"/>
    <property type="project" value="InterPro"/>
</dbReference>
<dbReference type="PROSITE" id="PS51002">
    <property type="entry name" value="CYTB_NTER"/>
    <property type="match status" value="1"/>
</dbReference>
<dbReference type="SUPFAM" id="SSF81342">
    <property type="entry name" value="Transmembrane di-heme cytochromes"/>
    <property type="match status" value="1"/>
</dbReference>
<evidence type="ECO:0000313" key="10">
    <source>
        <dbReference type="Proteomes" id="UP000265926"/>
    </source>
</evidence>
<dbReference type="Proteomes" id="UP000265926">
    <property type="component" value="Unassembled WGS sequence"/>
</dbReference>
<feature type="transmembrane region" description="Helical" evidence="7">
    <location>
        <begin position="57"/>
        <end position="77"/>
    </location>
</feature>
<keyword evidence="7" id="KW-0812">Transmembrane</keyword>
<name>A0A399T0M9_9BACT</name>
<dbReference type="Gene3D" id="1.20.810.10">
    <property type="entry name" value="Cytochrome Bc1 Complex, Chain C"/>
    <property type="match status" value="1"/>
</dbReference>
<keyword evidence="5" id="KW-0249">Electron transport</keyword>
<keyword evidence="7" id="KW-1133">Transmembrane helix</keyword>
<dbReference type="Gene3D" id="1.10.3820.10">
    <property type="entry name" value="Di-heme elbow motif domain"/>
    <property type="match status" value="1"/>
</dbReference>
<evidence type="ECO:0000256" key="1">
    <source>
        <dbReference type="ARBA" id="ARBA00022448"/>
    </source>
</evidence>
<feature type="transmembrane region" description="Helical" evidence="7">
    <location>
        <begin position="258"/>
        <end position="275"/>
    </location>
</feature>
<evidence type="ECO:0000259" key="8">
    <source>
        <dbReference type="PROSITE" id="PS51002"/>
    </source>
</evidence>
<comment type="caution">
    <text evidence="9">The sequence shown here is derived from an EMBL/GenBank/DDBJ whole genome shotgun (WGS) entry which is preliminary data.</text>
</comment>
<keyword evidence="10" id="KW-1185">Reference proteome</keyword>
<feature type="transmembrane region" description="Helical" evidence="7">
    <location>
        <begin position="228"/>
        <end position="246"/>
    </location>
</feature>